<proteinExistence type="predicted"/>
<dbReference type="AlphaFoldDB" id="A0A2T8HF73"/>
<feature type="transmembrane region" description="Helical" evidence="1">
    <location>
        <begin position="72"/>
        <end position="93"/>
    </location>
</feature>
<keyword evidence="1" id="KW-0472">Membrane</keyword>
<evidence type="ECO:0000256" key="1">
    <source>
        <dbReference type="SAM" id="Phobius"/>
    </source>
</evidence>
<protein>
    <recommendedName>
        <fullName evidence="4">DUF5367 domain-containing protein</fullName>
    </recommendedName>
</protein>
<reference evidence="2 3" key="1">
    <citation type="submission" date="2018-04" db="EMBL/GenBank/DDBJ databases">
        <title>Sphingobacterium cortibacter sp. nov.</title>
        <authorList>
            <person name="Li Y."/>
        </authorList>
    </citation>
    <scope>NUCLEOTIDE SEQUENCE [LARGE SCALE GENOMIC DNA]</scope>
    <source>
        <strain evidence="2 3">2c-3</strain>
    </source>
</reference>
<evidence type="ECO:0008006" key="4">
    <source>
        <dbReference type="Google" id="ProtNLM"/>
    </source>
</evidence>
<keyword evidence="1" id="KW-1133">Transmembrane helix</keyword>
<feature type="transmembrane region" description="Helical" evidence="1">
    <location>
        <begin position="7"/>
        <end position="33"/>
    </location>
</feature>
<dbReference type="Pfam" id="PF17329">
    <property type="entry name" value="DUF5367"/>
    <property type="match status" value="1"/>
</dbReference>
<dbReference type="Proteomes" id="UP000245627">
    <property type="component" value="Unassembled WGS sequence"/>
</dbReference>
<sequence length="132" mass="14997">MKNKNYILFSFIVGFTVWLLATIAFRVAGQYFFITDNTVVLLTLYLMLIPVLGFLAISVFKRFDLNHLESIKSAAVMVLPGMILDTVCVQFFAEVFPNMPESDGNTFGSWLMFAYSIILLSALFRTSKRQNT</sequence>
<organism evidence="2 3">
    <name type="scientific">Sphingobacterium corticibacter</name>
    <dbReference type="NCBI Taxonomy" id="2171749"/>
    <lineage>
        <taxon>Bacteria</taxon>
        <taxon>Pseudomonadati</taxon>
        <taxon>Bacteroidota</taxon>
        <taxon>Sphingobacteriia</taxon>
        <taxon>Sphingobacteriales</taxon>
        <taxon>Sphingobacteriaceae</taxon>
        <taxon>Sphingobacterium</taxon>
    </lineage>
</organism>
<keyword evidence="3" id="KW-1185">Reference proteome</keyword>
<comment type="caution">
    <text evidence="2">The sequence shown here is derived from an EMBL/GenBank/DDBJ whole genome shotgun (WGS) entry which is preliminary data.</text>
</comment>
<name>A0A2T8HF73_9SPHI</name>
<gene>
    <name evidence="2" type="ORF">DC487_15215</name>
</gene>
<dbReference type="InterPro" id="IPR020509">
    <property type="entry name" value="Uncharacterised_YnzE"/>
</dbReference>
<evidence type="ECO:0000313" key="3">
    <source>
        <dbReference type="Proteomes" id="UP000245627"/>
    </source>
</evidence>
<evidence type="ECO:0000313" key="2">
    <source>
        <dbReference type="EMBL" id="PVH24087.1"/>
    </source>
</evidence>
<feature type="transmembrane region" description="Helical" evidence="1">
    <location>
        <begin position="39"/>
        <end position="60"/>
    </location>
</feature>
<dbReference type="RefSeq" id="WP_116776835.1">
    <property type="nucleotide sequence ID" value="NZ_QDKG01000007.1"/>
</dbReference>
<feature type="transmembrane region" description="Helical" evidence="1">
    <location>
        <begin position="105"/>
        <end position="124"/>
    </location>
</feature>
<dbReference type="OrthoDB" id="8479580at2"/>
<dbReference type="EMBL" id="QDKG01000007">
    <property type="protein sequence ID" value="PVH24087.1"/>
    <property type="molecule type" value="Genomic_DNA"/>
</dbReference>
<accession>A0A2T8HF73</accession>
<keyword evidence="1" id="KW-0812">Transmembrane</keyword>